<evidence type="ECO:0000256" key="3">
    <source>
        <dbReference type="ARBA" id="ARBA00022452"/>
    </source>
</evidence>
<evidence type="ECO:0000256" key="11">
    <source>
        <dbReference type="RuleBase" id="RU003357"/>
    </source>
</evidence>
<dbReference type="Proteomes" id="UP001302949">
    <property type="component" value="Unassembled WGS sequence"/>
</dbReference>
<dbReference type="Pfam" id="PF07715">
    <property type="entry name" value="Plug"/>
    <property type="match status" value="1"/>
</dbReference>
<dbReference type="InterPro" id="IPR000531">
    <property type="entry name" value="Beta-barrel_TonB"/>
</dbReference>
<keyword evidence="4 10" id="KW-0812">Transmembrane</keyword>
<dbReference type="PANTHER" id="PTHR30069:SF29">
    <property type="entry name" value="HEMOGLOBIN AND HEMOGLOBIN-HAPTOGLOBIN-BINDING PROTEIN 1-RELATED"/>
    <property type="match status" value="1"/>
</dbReference>
<evidence type="ECO:0000256" key="8">
    <source>
        <dbReference type="ARBA" id="ARBA00023170"/>
    </source>
</evidence>
<evidence type="ECO:0000256" key="7">
    <source>
        <dbReference type="ARBA" id="ARBA00023136"/>
    </source>
</evidence>
<dbReference type="Gene3D" id="2.40.170.20">
    <property type="entry name" value="TonB-dependent receptor, beta-barrel domain"/>
    <property type="match status" value="1"/>
</dbReference>
<evidence type="ECO:0000256" key="2">
    <source>
        <dbReference type="ARBA" id="ARBA00022448"/>
    </source>
</evidence>
<dbReference type="InterPro" id="IPR037066">
    <property type="entry name" value="Plug_dom_sf"/>
</dbReference>
<evidence type="ECO:0000256" key="6">
    <source>
        <dbReference type="ARBA" id="ARBA00023077"/>
    </source>
</evidence>
<dbReference type="Gene3D" id="2.170.130.10">
    <property type="entry name" value="TonB-dependent receptor, plug domain"/>
    <property type="match status" value="1"/>
</dbReference>
<dbReference type="Gene3D" id="2.60.40.1120">
    <property type="entry name" value="Carboxypeptidase-like, regulatory domain"/>
    <property type="match status" value="1"/>
</dbReference>
<dbReference type="InterPro" id="IPR008969">
    <property type="entry name" value="CarboxyPept-like_regulatory"/>
</dbReference>
<dbReference type="PANTHER" id="PTHR30069">
    <property type="entry name" value="TONB-DEPENDENT OUTER MEMBRANE RECEPTOR"/>
    <property type="match status" value="1"/>
</dbReference>
<keyword evidence="6 11" id="KW-0798">TonB box</keyword>
<evidence type="ECO:0000259" key="12">
    <source>
        <dbReference type="Pfam" id="PF00593"/>
    </source>
</evidence>
<dbReference type="RefSeq" id="WP_323295120.1">
    <property type="nucleotide sequence ID" value="NZ_JAYFUM010000003.1"/>
</dbReference>
<comment type="similarity">
    <text evidence="10 11">Belongs to the TonB-dependent receptor family.</text>
</comment>
<dbReference type="Pfam" id="PF13715">
    <property type="entry name" value="CarbopepD_reg_2"/>
    <property type="match status" value="1"/>
</dbReference>
<keyword evidence="15" id="KW-1185">Reference proteome</keyword>
<evidence type="ECO:0000256" key="4">
    <source>
        <dbReference type="ARBA" id="ARBA00022692"/>
    </source>
</evidence>
<sequence>MKTKIYLFTSILGMLLVGRISHAQNSLKGRVLHRENNEAVIGANIYIAELRTGTSTNVNGDFHLKNLPKGTFTVQISYVSHKTLTQKIAIAGETIQHFIMDNAATSLEEVVVTGAGVKTLVKESPVPIAALSRTQWLQSASTNLVDAIVKLPGVSQIMTGPTLSKPIIRGLGFNRVITVHDGVRQEDNQWGEEHSLHIDEFSIERYEIIRGAGSLMYGSDGLGGVISVISPTPTEEGKIRGSILYNFQSNNTLQGISANLGGNTNGFIWTGRLSHKNAGNYQNPYDGLVNGSAFNELDYSGMIGLNKKWGYSRLYFSKFGQNINIIDGTRDVFGNFTQSALLNGKVVKQQVSKEALENPTINPSNSQQLENYKISWNNYLNLGKSTLSFNLAYSQNRRKEYGNIFKPFQADLYFFLETLYYDTRFNFPEKNNFETTIGTNGMLQKMNNRGNETLYPNFNLLDNGIFVFTKKKIDKLILSGGLRFDIRQLNIEKLYIDSEGKFQTSPSSNTTERFSGFEKNFKNITGSFGAVYKINDLLSVKTNLARGFRAPSVPEISSNGEHAGTFRYEIGNINQQSEVSLQNDLGFTYENTSWYADVNFFSNRIQNYTFSERVQTGAGQDSIINGVPAFRYQQGNARLLGMEAVLTFNPMSARWLSITESYSLVNGVNLSAKNDSAKYLPFMPPPRWLTTLKLTKDTWGKNLRNAYLTLELEHNQQQNKVLLAYNTETFTPAYSLLNIGTGATVTNRKKQALFSLYLNVNNVLDKAYQSHQSRLKYLDTNLSTGRQGVFNMGRNVSVKVVVPIN</sequence>
<evidence type="ECO:0000313" key="15">
    <source>
        <dbReference type="Proteomes" id="UP001302949"/>
    </source>
</evidence>
<dbReference type="EMBL" id="JAYFUM010000003">
    <property type="protein sequence ID" value="MEA5137951.1"/>
    <property type="molecule type" value="Genomic_DNA"/>
</dbReference>
<dbReference type="InterPro" id="IPR012910">
    <property type="entry name" value="Plug_dom"/>
</dbReference>
<keyword evidence="9 10" id="KW-0998">Cell outer membrane</keyword>
<comment type="caution">
    <text evidence="14">The sequence shown here is derived from an EMBL/GenBank/DDBJ whole genome shotgun (WGS) entry which is preliminary data.</text>
</comment>
<gene>
    <name evidence="14" type="ORF">VB248_02325</name>
</gene>
<feature type="domain" description="TonB-dependent receptor-like beta-barrel" evidence="12">
    <location>
        <begin position="247"/>
        <end position="763"/>
    </location>
</feature>
<dbReference type="Pfam" id="PF00593">
    <property type="entry name" value="TonB_dep_Rec_b-barrel"/>
    <property type="match status" value="1"/>
</dbReference>
<accession>A0ABU5Q542</accession>
<dbReference type="InterPro" id="IPR039426">
    <property type="entry name" value="TonB-dep_rcpt-like"/>
</dbReference>
<keyword evidence="3 10" id="KW-1134">Transmembrane beta strand</keyword>
<protein>
    <submittedName>
        <fullName evidence="14">TonB-dependent receptor</fullName>
    </submittedName>
</protein>
<evidence type="ECO:0000256" key="9">
    <source>
        <dbReference type="ARBA" id="ARBA00023237"/>
    </source>
</evidence>
<keyword evidence="5" id="KW-0732">Signal</keyword>
<evidence type="ECO:0000259" key="13">
    <source>
        <dbReference type="Pfam" id="PF07715"/>
    </source>
</evidence>
<dbReference type="SUPFAM" id="SSF49464">
    <property type="entry name" value="Carboxypeptidase regulatory domain-like"/>
    <property type="match status" value="1"/>
</dbReference>
<dbReference type="InterPro" id="IPR036942">
    <property type="entry name" value="Beta-barrel_TonB_sf"/>
</dbReference>
<proteinExistence type="inferred from homology"/>
<comment type="subcellular location">
    <subcellularLocation>
        <location evidence="1 10">Cell outer membrane</location>
        <topology evidence="1 10">Multi-pass membrane protein</topology>
    </subcellularLocation>
</comment>
<evidence type="ECO:0000256" key="1">
    <source>
        <dbReference type="ARBA" id="ARBA00004571"/>
    </source>
</evidence>
<feature type="domain" description="TonB-dependent receptor plug" evidence="13">
    <location>
        <begin position="122"/>
        <end position="225"/>
    </location>
</feature>
<reference evidence="14 15" key="1">
    <citation type="submission" date="2023-12" db="EMBL/GenBank/DDBJ databases">
        <title>Novel species of the genus Arcicella isolated from rivers.</title>
        <authorList>
            <person name="Lu H."/>
        </authorList>
    </citation>
    <scope>NUCLEOTIDE SEQUENCE [LARGE SCALE GENOMIC DNA]</scope>
    <source>
        <strain evidence="14 15">KCTC 23307</strain>
    </source>
</reference>
<evidence type="ECO:0000256" key="5">
    <source>
        <dbReference type="ARBA" id="ARBA00022729"/>
    </source>
</evidence>
<keyword evidence="7 10" id="KW-0472">Membrane</keyword>
<dbReference type="SUPFAM" id="SSF56935">
    <property type="entry name" value="Porins"/>
    <property type="match status" value="1"/>
</dbReference>
<evidence type="ECO:0000256" key="10">
    <source>
        <dbReference type="PROSITE-ProRule" id="PRU01360"/>
    </source>
</evidence>
<evidence type="ECO:0000313" key="14">
    <source>
        <dbReference type="EMBL" id="MEA5137951.1"/>
    </source>
</evidence>
<organism evidence="14 15">
    <name type="scientific">Arcicella rigui</name>
    <dbReference type="NCBI Taxonomy" id="797020"/>
    <lineage>
        <taxon>Bacteria</taxon>
        <taxon>Pseudomonadati</taxon>
        <taxon>Bacteroidota</taxon>
        <taxon>Cytophagia</taxon>
        <taxon>Cytophagales</taxon>
        <taxon>Flectobacillaceae</taxon>
        <taxon>Arcicella</taxon>
    </lineage>
</organism>
<dbReference type="PROSITE" id="PS52016">
    <property type="entry name" value="TONB_DEPENDENT_REC_3"/>
    <property type="match status" value="1"/>
</dbReference>
<name>A0ABU5Q542_9BACT</name>
<keyword evidence="8 14" id="KW-0675">Receptor</keyword>
<keyword evidence="2 10" id="KW-0813">Transport</keyword>